<dbReference type="PANTHER" id="PTHR11559">
    <property type="entry name" value="CARBOXYLESTERASE"/>
    <property type="match status" value="1"/>
</dbReference>
<dbReference type="InterPro" id="IPR002018">
    <property type="entry name" value="CarbesteraseB"/>
</dbReference>
<evidence type="ECO:0000256" key="2">
    <source>
        <dbReference type="ARBA" id="ARBA00022801"/>
    </source>
</evidence>
<comment type="similarity">
    <text evidence="1 3">Belongs to the type-B carboxylesterase/lipase family.</text>
</comment>
<evidence type="ECO:0000313" key="5">
    <source>
        <dbReference type="EMBL" id="RMI43034.1"/>
    </source>
</evidence>
<organism evidence="5 6">
    <name type="scientific">Actinomadura harenae</name>
    <dbReference type="NCBI Taxonomy" id="2483351"/>
    <lineage>
        <taxon>Bacteria</taxon>
        <taxon>Bacillati</taxon>
        <taxon>Actinomycetota</taxon>
        <taxon>Actinomycetes</taxon>
        <taxon>Streptosporangiales</taxon>
        <taxon>Thermomonosporaceae</taxon>
        <taxon>Actinomadura</taxon>
    </lineage>
</organism>
<keyword evidence="2 3" id="KW-0378">Hydrolase</keyword>
<accession>A0A3M2LZW2</accession>
<dbReference type="InterPro" id="IPR019826">
    <property type="entry name" value="Carboxylesterase_B_AS"/>
</dbReference>
<dbReference type="OrthoDB" id="4308422at2"/>
<evidence type="ECO:0000256" key="3">
    <source>
        <dbReference type="RuleBase" id="RU361235"/>
    </source>
</evidence>
<keyword evidence="6" id="KW-1185">Reference proteome</keyword>
<dbReference type="InterPro" id="IPR050309">
    <property type="entry name" value="Type-B_Carboxylest/Lipase"/>
</dbReference>
<evidence type="ECO:0000259" key="4">
    <source>
        <dbReference type="Pfam" id="PF00135"/>
    </source>
</evidence>
<dbReference type="Gene3D" id="3.40.50.1820">
    <property type="entry name" value="alpha/beta hydrolase"/>
    <property type="match status" value="1"/>
</dbReference>
<dbReference type="PROSITE" id="PS00122">
    <property type="entry name" value="CARBOXYLESTERASE_B_1"/>
    <property type="match status" value="1"/>
</dbReference>
<dbReference type="Pfam" id="PF00135">
    <property type="entry name" value="COesterase"/>
    <property type="match status" value="1"/>
</dbReference>
<sequence>MSSAERDLQAGRILGAWRGGAAGFLGIPYGRPLTGEARFAPPDTDVGWEGVFDATAFGPSPPQAPAPPVPEGADPDDYLRINVWTPDPDASGLPVIVYFHGGGYVTGSSADPSFDGTALARDENLVIVSMNHRLGMDGFALVDGAPANRGLLDQAAALRWVRDNVAAFGGDPGNVTLYGQSAGAGCVAALVTMPWMRGLFRRVILSSLPNAYQSPERARQVASDVATRAGTRPTAADLARVPVDVLVTAVAEGLARNGPAPVVDGEVLLTDPWTAFGDGLLDDVPMMIGHTADEYRLFVARGGLLGRVSTVEADHALKALAPGSPDAYRTAYPDASCEELYDLVVGDALFRMGTYRLAELHEGTTFLYELTFTVPAYGGRLGAPHSSDLPLVFDVFDEGVGAELYGGDPSAEARELGVEMRRAWGDFARGGDPGWLPFDQDRRLTRVFDDQLSEVRYPEEASRRIWAEHRFGPLPAI</sequence>
<dbReference type="Proteomes" id="UP000282674">
    <property type="component" value="Unassembled WGS sequence"/>
</dbReference>
<protein>
    <recommendedName>
        <fullName evidence="3">Carboxylic ester hydrolase</fullName>
        <ecNumber evidence="3">3.1.1.-</ecNumber>
    </recommendedName>
</protein>
<dbReference type="SUPFAM" id="SSF53474">
    <property type="entry name" value="alpha/beta-Hydrolases"/>
    <property type="match status" value="1"/>
</dbReference>
<evidence type="ECO:0000313" key="6">
    <source>
        <dbReference type="Proteomes" id="UP000282674"/>
    </source>
</evidence>
<feature type="domain" description="Carboxylesterase type B" evidence="4">
    <location>
        <begin position="7"/>
        <end position="434"/>
    </location>
</feature>
<dbReference type="RefSeq" id="WP_122195464.1">
    <property type="nucleotide sequence ID" value="NZ_JBHSKC010000004.1"/>
</dbReference>
<dbReference type="GO" id="GO:0016787">
    <property type="term" value="F:hydrolase activity"/>
    <property type="evidence" value="ECO:0007669"/>
    <property type="project" value="UniProtKB-KW"/>
</dbReference>
<proteinExistence type="inferred from homology"/>
<dbReference type="InterPro" id="IPR029058">
    <property type="entry name" value="AB_hydrolase_fold"/>
</dbReference>
<dbReference type="EMBL" id="RFFG01000028">
    <property type="protein sequence ID" value="RMI43034.1"/>
    <property type="molecule type" value="Genomic_DNA"/>
</dbReference>
<comment type="caution">
    <text evidence="5">The sequence shown here is derived from an EMBL/GenBank/DDBJ whole genome shotgun (WGS) entry which is preliminary data.</text>
</comment>
<gene>
    <name evidence="5" type="ORF">EBO15_17505</name>
</gene>
<reference evidence="5 6" key="1">
    <citation type="submission" date="2018-10" db="EMBL/GenBank/DDBJ databases">
        <title>Isolation from soil.</title>
        <authorList>
            <person name="Hu J."/>
        </authorList>
    </citation>
    <scope>NUCLEOTIDE SEQUENCE [LARGE SCALE GENOMIC DNA]</scope>
    <source>
        <strain evidence="5 6">NEAU-Ht49</strain>
    </source>
</reference>
<dbReference type="EC" id="3.1.1.-" evidence="3"/>
<name>A0A3M2LZW2_9ACTN</name>
<dbReference type="AlphaFoldDB" id="A0A3M2LZW2"/>
<evidence type="ECO:0000256" key="1">
    <source>
        <dbReference type="ARBA" id="ARBA00005964"/>
    </source>
</evidence>